<dbReference type="PANTHER" id="PTHR45744">
    <property type="entry name" value="TYROSINE AMINOTRANSFERASE"/>
    <property type="match status" value="1"/>
</dbReference>
<gene>
    <name evidence="1" type="ORF">Ahy_A08g040726</name>
</gene>
<accession>A0A445C073</accession>
<name>A0A445C073_ARAHY</name>
<sequence length="72" mass="7996">MASLSNIFVKLNLLLLEDFSDDIDFCFKLAKEESILTNKNEGTTVGLKDLLRITFAADASALTKGLERVKVF</sequence>
<organism evidence="1 2">
    <name type="scientific">Arachis hypogaea</name>
    <name type="common">Peanut</name>
    <dbReference type="NCBI Taxonomy" id="3818"/>
    <lineage>
        <taxon>Eukaryota</taxon>
        <taxon>Viridiplantae</taxon>
        <taxon>Streptophyta</taxon>
        <taxon>Embryophyta</taxon>
        <taxon>Tracheophyta</taxon>
        <taxon>Spermatophyta</taxon>
        <taxon>Magnoliopsida</taxon>
        <taxon>eudicotyledons</taxon>
        <taxon>Gunneridae</taxon>
        <taxon>Pentapetalae</taxon>
        <taxon>rosids</taxon>
        <taxon>fabids</taxon>
        <taxon>Fabales</taxon>
        <taxon>Fabaceae</taxon>
        <taxon>Papilionoideae</taxon>
        <taxon>50 kb inversion clade</taxon>
        <taxon>dalbergioids sensu lato</taxon>
        <taxon>Dalbergieae</taxon>
        <taxon>Pterocarpus clade</taxon>
        <taxon>Arachis</taxon>
    </lineage>
</organism>
<evidence type="ECO:0000313" key="1">
    <source>
        <dbReference type="EMBL" id="RYR44395.1"/>
    </source>
</evidence>
<dbReference type="InterPro" id="IPR015424">
    <property type="entry name" value="PyrdxlP-dep_Trfase"/>
</dbReference>
<dbReference type="GO" id="GO:0004838">
    <property type="term" value="F:L-tyrosine-2-oxoglutarate transaminase activity"/>
    <property type="evidence" value="ECO:0007669"/>
    <property type="project" value="TreeGrafter"/>
</dbReference>
<dbReference type="EMBL" id="SDMP01000008">
    <property type="protein sequence ID" value="RYR44395.1"/>
    <property type="molecule type" value="Genomic_DNA"/>
</dbReference>
<dbReference type="GO" id="GO:0006572">
    <property type="term" value="P:L-tyrosine catabolic process"/>
    <property type="evidence" value="ECO:0007669"/>
    <property type="project" value="TreeGrafter"/>
</dbReference>
<protein>
    <submittedName>
        <fullName evidence="1">Uncharacterized protein</fullName>
    </submittedName>
</protein>
<dbReference type="Gene3D" id="3.90.1150.10">
    <property type="entry name" value="Aspartate Aminotransferase, domain 1"/>
    <property type="match status" value="1"/>
</dbReference>
<dbReference type="SUPFAM" id="SSF53383">
    <property type="entry name" value="PLP-dependent transferases"/>
    <property type="match status" value="1"/>
</dbReference>
<keyword evidence="2" id="KW-1185">Reference proteome</keyword>
<dbReference type="AlphaFoldDB" id="A0A445C073"/>
<proteinExistence type="predicted"/>
<comment type="caution">
    <text evidence="1">The sequence shown here is derived from an EMBL/GenBank/DDBJ whole genome shotgun (WGS) entry which is preliminary data.</text>
</comment>
<evidence type="ECO:0000313" key="2">
    <source>
        <dbReference type="Proteomes" id="UP000289738"/>
    </source>
</evidence>
<dbReference type="Proteomes" id="UP000289738">
    <property type="component" value="Chromosome A08"/>
</dbReference>
<dbReference type="STRING" id="3818.A0A445C073"/>
<reference evidence="1 2" key="1">
    <citation type="submission" date="2019-01" db="EMBL/GenBank/DDBJ databases">
        <title>Sequencing of cultivated peanut Arachis hypogaea provides insights into genome evolution and oil improvement.</title>
        <authorList>
            <person name="Chen X."/>
        </authorList>
    </citation>
    <scope>NUCLEOTIDE SEQUENCE [LARGE SCALE GENOMIC DNA]</scope>
    <source>
        <strain evidence="2">cv. Fuhuasheng</strain>
        <tissue evidence="1">Leaves</tissue>
    </source>
</reference>
<dbReference type="InterPro" id="IPR015422">
    <property type="entry name" value="PyrdxlP-dep_Trfase_small"/>
</dbReference>
<dbReference type="PANTHER" id="PTHR45744:SF2">
    <property type="entry name" value="TYROSINE AMINOTRANSFERASE"/>
    <property type="match status" value="1"/>
</dbReference>